<reference evidence="4 6" key="2">
    <citation type="submission" date="2018-07" db="EMBL/GenBank/DDBJ databases">
        <title>Draft Genome Assemblies for Five Robust Yarrowia lipolytica Strains Exhibiting High Lipid Production and Pentose Sugar Utilization and Sugar Alcohol Secretion from Undetoxified Lignocellulosic Biomass Hydrolysates.</title>
        <authorList>
            <consortium name="DOE Joint Genome Institute"/>
            <person name="Walker C."/>
            <person name="Ryu S."/>
            <person name="Na H."/>
            <person name="Zane M."/>
            <person name="LaButti K."/>
            <person name="Lipzen A."/>
            <person name="Haridas S."/>
            <person name="Barry K."/>
            <person name="Grigoriev I.V."/>
            <person name="Quarterman J."/>
            <person name="Slininger P."/>
            <person name="Dien B."/>
            <person name="Trinh C.T."/>
        </authorList>
    </citation>
    <scope>NUCLEOTIDE SEQUENCE [LARGE SCALE GENOMIC DNA]</scope>
    <source>
        <strain evidence="4 6">YB392</strain>
    </source>
</reference>
<dbReference type="KEGG" id="yli:2912489"/>
<feature type="region of interest" description="Disordered" evidence="2">
    <location>
        <begin position="293"/>
        <end position="316"/>
    </location>
</feature>
<proteinExistence type="inferred from homology"/>
<evidence type="ECO:0000313" key="4">
    <source>
        <dbReference type="EMBL" id="RDW27331.1"/>
    </source>
</evidence>
<feature type="region of interest" description="Disordered" evidence="2">
    <location>
        <begin position="348"/>
        <end position="387"/>
    </location>
</feature>
<protein>
    <submittedName>
        <fullName evidence="4">Low temperature viability protein</fullName>
    </submittedName>
</protein>
<evidence type="ECO:0000256" key="1">
    <source>
        <dbReference type="ARBA" id="ARBA00009078"/>
    </source>
</evidence>
<dbReference type="Proteomes" id="UP000182444">
    <property type="component" value="Chromosome 1E"/>
</dbReference>
<dbReference type="EMBL" id="CP017557">
    <property type="protein sequence ID" value="AOW05127.1"/>
    <property type="molecule type" value="Genomic_DNA"/>
</dbReference>
<dbReference type="GO" id="GO:0030688">
    <property type="term" value="C:preribosome, small subunit precursor"/>
    <property type="evidence" value="ECO:0007669"/>
    <property type="project" value="TreeGrafter"/>
</dbReference>
<accession>A0A1H6Q5E8</accession>
<evidence type="ECO:0000313" key="5">
    <source>
        <dbReference type="Proteomes" id="UP000182444"/>
    </source>
</evidence>
<dbReference type="PANTHER" id="PTHR21531:SF0">
    <property type="entry name" value="PROTEIN LTV1 HOMOLOG"/>
    <property type="match status" value="1"/>
</dbReference>
<dbReference type="InterPro" id="IPR007307">
    <property type="entry name" value="Ltv1"/>
</dbReference>
<sequence>MGKTWVKKKDAETFSLVYRAQDDPLYHDEDASERVFVKVDNLNQQRREREAVARSVAASEAASQASEAGDVPELHDDSQDPHRALTRADLEAELDKFAKQGRRENEGEAALYGIEYDDSKYDYMQHLRPMGMSDSVYLERKTNNKEHSGPGGRRGKGTDLILKADYAAKNGVQLPAEALPSEVKKKLTYQDQQDIPDAHRQLLMDPDLREVLEALEDEAYVEEDAEDDVFGELIQSGEYDEEEEAALDDQYDDEDYYDDYSDVGTIQGAFDTVEEEHNDEEIEALRQQAIKQARAMGRSKGNKEEEAGKEVEVSQPLAAELDVEAEEEEEDEFDPQYSWQQDFDKFKKDQKKKRGEEVESEIDGAAYTAMSRRSRRKREKAAKNGTAMSGYSMTSSALFRNEGLTFLDDRFDKVEAEYNDESKDEPQPEFDMKKERNDFESIMDDFMDNYSVVGKKMYKKKASTLNNSTGLQQVDDLRQALKGLSVDDKQK</sequence>
<dbReference type="EMBL" id="KZ858964">
    <property type="protein sequence ID" value="RDW27331.1"/>
    <property type="molecule type" value="Genomic_DNA"/>
</dbReference>
<feature type="region of interest" description="Disordered" evidence="2">
    <location>
        <begin position="47"/>
        <end position="83"/>
    </location>
</feature>
<organism evidence="3 5">
    <name type="scientific">Yarrowia lipolytica</name>
    <name type="common">Candida lipolytica</name>
    <dbReference type="NCBI Taxonomy" id="4952"/>
    <lineage>
        <taxon>Eukaryota</taxon>
        <taxon>Fungi</taxon>
        <taxon>Dikarya</taxon>
        <taxon>Ascomycota</taxon>
        <taxon>Saccharomycotina</taxon>
        <taxon>Dipodascomycetes</taxon>
        <taxon>Dipodascales</taxon>
        <taxon>Dipodascales incertae sedis</taxon>
        <taxon>Yarrowia</taxon>
    </lineage>
</organism>
<feature type="compositionally biased region" description="Low complexity" evidence="2">
    <location>
        <begin position="53"/>
        <end position="68"/>
    </location>
</feature>
<dbReference type="Proteomes" id="UP000256601">
    <property type="component" value="Unassembled WGS sequence"/>
</dbReference>
<feature type="compositionally biased region" description="Basic and acidic residues" evidence="2">
    <location>
        <begin position="72"/>
        <end position="83"/>
    </location>
</feature>
<reference evidence="3 5" key="1">
    <citation type="journal article" date="2016" name="PLoS ONE">
        <title>Sequence Assembly of Yarrowia lipolytica Strain W29/CLIB89 Shows Transposable Element Diversity.</title>
        <authorList>
            <person name="Magnan C."/>
            <person name="Yu J."/>
            <person name="Chang I."/>
            <person name="Jahn E."/>
            <person name="Kanomata Y."/>
            <person name="Wu J."/>
            <person name="Zeller M."/>
            <person name="Oakes M."/>
            <person name="Baldi P."/>
            <person name="Sandmeyer S."/>
        </authorList>
    </citation>
    <scope>NUCLEOTIDE SEQUENCE [LARGE SCALE GENOMIC DNA]</scope>
    <source>
        <strain evidence="3">CLIB89</strain>
        <strain evidence="5">CLIB89(W29)</strain>
    </source>
</reference>
<dbReference type="RefSeq" id="XP_503695.1">
    <property type="nucleotide sequence ID" value="XM_503695.1"/>
</dbReference>
<comment type="similarity">
    <text evidence="1">Belongs to the LTV1 family.</text>
</comment>
<dbReference type="GO" id="GO:0042274">
    <property type="term" value="P:ribosomal small subunit biogenesis"/>
    <property type="evidence" value="ECO:0007669"/>
    <property type="project" value="InterPro"/>
</dbReference>
<gene>
    <name evidence="4" type="ORF">B0I71DRAFT_129213</name>
    <name evidence="3" type="ORF">YALI1_E10290g</name>
</gene>
<evidence type="ECO:0000313" key="6">
    <source>
        <dbReference type="Proteomes" id="UP000256601"/>
    </source>
</evidence>
<dbReference type="Pfam" id="PF04180">
    <property type="entry name" value="LTV"/>
    <property type="match status" value="1"/>
</dbReference>
<dbReference type="GO" id="GO:0005829">
    <property type="term" value="C:cytosol"/>
    <property type="evidence" value="ECO:0007669"/>
    <property type="project" value="TreeGrafter"/>
</dbReference>
<dbReference type="GeneID" id="2912489"/>
<dbReference type="PANTHER" id="PTHR21531">
    <property type="entry name" value="LOW-TEMPERATURE VIABILITY PROTEIN LTV1-RELATED"/>
    <property type="match status" value="1"/>
</dbReference>
<dbReference type="GO" id="GO:0000056">
    <property type="term" value="P:ribosomal small subunit export from nucleus"/>
    <property type="evidence" value="ECO:0007669"/>
    <property type="project" value="TreeGrafter"/>
</dbReference>
<dbReference type="OMA" id="TAQHFTL"/>
<dbReference type="GO" id="GO:0005634">
    <property type="term" value="C:nucleus"/>
    <property type="evidence" value="ECO:0007669"/>
    <property type="project" value="TreeGrafter"/>
</dbReference>
<dbReference type="AlphaFoldDB" id="A0A1H6Q5E8"/>
<feature type="compositionally biased region" description="Basic and acidic residues" evidence="2">
    <location>
        <begin position="301"/>
        <end position="312"/>
    </location>
</feature>
<name>A0A1H6Q5E8_YARLL</name>
<evidence type="ECO:0000256" key="2">
    <source>
        <dbReference type="SAM" id="MobiDB-lite"/>
    </source>
</evidence>
<dbReference type="OrthoDB" id="5852896at2759"/>
<dbReference type="VEuPathDB" id="FungiDB:YALI0_E08448g"/>
<evidence type="ECO:0000313" key="3">
    <source>
        <dbReference type="EMBL" id="AOW05127.1"/>
    </source>
</evidence>
<dbReference type="VEuPathDB" id="FungiDB:YALI1_E10290g"/>
<dbReference type="eggNOG" id="KOG2637">
    <property type="taxonomic scope" value="Eukaryota"/>
</dbReference>